<name>A0ACB9L182_9MYRT</name>
<keyword evidence="2" id="KW-1185">Reference proteome</keyword>
<accession>A0ACB9L182</accession>
<comment type="caution">
    <text evidence="1">The sequence shown here is derived from an EMBL/GenBank/DDBJ whole genome shotgun (WGS) entry which is preliminary data.</text>
</comment>
<protein>
    <submittedName>
        <fullName evidence="1">Uncharacterized protein</fullName>
    </submittedName>
</protein>
<evidence type="ECO:0000313" key="1">
    <source>
        <dbReference type="EMBL" id="KAI4303544.1"/>
    </source>
</evidence>
<gene>
    <name evidence="1" type="ORF">MLD38_039156</name>
</gene>
<reference evidence="2" key="1">
    <citation type="journal article" date="2023" name="Front. Plant Sci.">
        <title>Chromosomal-level genome assembly of Melastoma candidum provides insights into trichome evolution.</title>
        <authorList>
            <person name="Zhong Y."/>
            <person name="Wu W."/>
            <person name="Sun C."/>
            <person name="Zou P."/>
            <person name="Liu Y."/>
            <person name="Dai S."/>
            <person name="Zhou R."/>
        </authorList>
    </citation>
    <scope>NUCLEOTIDE SEQUENCE [LARGE SCALE GENOMIC DNA]</scope>
</reference>
<sequence>MDRTAVETLLCMQPAFANQFGLSDEGNLQCYFQLNFSPSSGRKSKHGVVFWGIVSGCSNGSFATILVIWFCCVRRWWKRWKKKKKKNLLPEMDSGNAPVSSDEKAASPGPSAPTLSFGIEEIKKATDNFSRRNIIGKGGYGNVYRGVLSDGSEVAVKRFKNCSTAVTEDEVFTHEVNMIASVRQVNLVTLRGYCSVADPTGGRQRIIVCDLIPNGNLYDHLFRSRVPLDWSTRQKIMVGTARGLAYLHYGVQPAIIHRDIKASNILLDEHHEPKLADFGLAKFKYDGLSHISTRVSGTLGYVAPEYALYGQVSESCDIYSFGVVLLEILSGKKAVIFDDARDTTTLLTDWAWMQVKENSAINVVDGTIPGLDDRAKMERYVLLAILCAHPLPQARPAADKIVTILETNSPLPPIPNNPASLFSANKADGKASTSVSSLFSTHSSGHLKLQIEEVSDEITVQATTSTRTTTLS</sequence>
<organism evidence="1 2">
    <name type="scientific">Melastoma candidum</name>
    <dbReference type="NCBI Taxonomy" id="119954"/>
    <lineage>
        <taxon>Eukaryota</taxon>
        <taxon>Viridiplantae</taxon>
        <taxon>Streptophyta</taxon>
        <taxon>Embryophyta</taxon>
        <taxon>Tracheophyta</taxon>
        <taxon>Spermatophyta</taxon>
        <taxon>Magnoliopsida</taxon>
        <taxon>eudicotyledons</taxon>
        <taxon>Gunneridae</taxon>
        <taxon>Pentapetalae</taxon>
        <taxon>rosids</taxon>
        <taxon>malvids</taxon>
        <taxon>Myrtales</taxon>
        <taxon>Melastomataceae</taxon>
        <taxon>Melastomatoideae</taxon>
        <taxon>Melastomateae</taxon>
        <taxon>Melastoma</taxon>
    </lineage>
</organism>
<dbReference type="EMBL" id="CM042891">
    <property type="protein sequence ID" value="KAI4303544.1"/>
    <property type="molecule type" value="Genomic_DNA"/>
</dbReference>
<proteinExistence type="predicted"/>
<evidence type="ECO:0000313" key="2">
    <source>
        <dbReference type="Proteomes" id="UP001057402"/>
    </source>
</evidence>
<dbReference type="Proteomes" id="UP001057402">
    <property type="component" value="Chromosome 12"/>
</dbReference>